<dbReference type="PROSITE" id="PS51468">
    <property type="entry name" value="VIT"/>
    <property type="match status" value="1"/>
</dbReference>
<feature type="domain" description="VIT" evidence="2">
    <location>
        <begin position="15"/>
        <end position="146"/>
    </location>
</feature>
<dbReference type="SMART" id="SM00609">
    <property type="entry name" value="VIT"/>
    <property type="match status" value="1"/>
</dbReference>
<name>A0A7W9SLQ7_ARMRO</name>
<reference evidence="3 4" key="1">
    <citation type="submission" date="2020-08" db="EMBL/GenBank/DDBJ databases">
        <title>Genomic Encyclopedia of Type Strains, Phase IV (KMG-IV): sequencing the most valuable type-strain genomes for metagenomic binning, comparative biology and taxonomic classification.</title>
        <authorList>
            <person name="Goeker M."/>
        </authorList>
    </citation>
    <scope>NUCLEOTIDE SEQUENCE [LARGE SCALE GENOMIC DNA]</scope>
    <source>
        <strain evidence="3 4">DSM 23562</strain>
    </source>
</reference>
<dbReference type="Proteomes" id="UP000520814">
    <property type="component" value="Unassembled WGS sequence"/>
</dbReference>
<evidence type="ECO:0000313" key="4">
    <source>
        <dbReference type="Proteomes" id="UP000520814"/>
    </source>
</evidence>
<dbReference type="PANTHER" id="PTHR45737:SF6">
    <property type="entry name" value="VON WILLEBRAND FACTOR A DOMAIN-CONTAINING PROTEIN 5A"/>
    <property type="match status" value="1"/>
</dbReference>
<comment type="caution">
    <text evidence="3">The sequence shown here is derived from an EMBL/GenBank/DDBJ whole genome shotgun (WGS) entry which is preliminary data.</text>
</comment>
<dbReference type="PANTHER" id="PTHR45737">
    <property type="entry name" value="VON WILLEBRAND FACTOR A DOMAIN-CONTAINING PROTEIN 5A"/>
    <property type="match status" value="1"/>
</dbReference>
<proteinExistence type="predicted"/>
<organism evidence="3 4">
    <name type="scientific">Armatimonas rosea</name>
    <dbReference type="NCBI Taxonomy" id="685828"/>
    <lineage>
        <taxon>Bacteria</taxon>
        <taxon>Bacillati</taxon>
        <taxon>Armatimonadota</taxon>
        <taxon>Armatimonadia</taxon>
        <taxon>Armatimonadales</taxon>
        <taxon>Armatimonadaceae</taxon>
        <taxon>Armatimonas</taxon>
    </lineage>
</organism>
<dbReference type="SMART" id="SM00327">
    <property type="entry name" value="VWA"/>
    <property type="match status" value="1"/>
</dbReference>
<dbReference type="EMBL" id="JACHGW010000001">
    <property type="protein sequence ID" value="MBB6048625.1"/>
    <property type="molecule type" value="Genomic_DNA"/>
</dbReference>
<sequence length="803" mass="86579">MLNTTRFANTRLDGFSVLEIQSEGVTGFVPLRQTTVTGIVAGPLAELTQVQTFAFSKAAFDGAIEALYRFPLPGDAAVLGVTIRFGEVELVAVLQERAAAEAEYQSAKSQGRQAALVTRESPDVFTLHVAGILPDQEVQVTTHFVQLAQAEEGGKWSLRLPLTTAPRYIRNAERRSPHARGNPLFTLRDPGHRFSLELTLKGATSATCSSHHPTLTVNDEGLSLRLESVLPNQDCVILWRAAASESQIGLRVFTHENVFLAQVAPPLTASSAGLPREVIVLVDHSGSMQGTKWRAADQALTRFLSSLTPQDRFALGLFHSTCRWFSPELSLATPKAIGEAIGFLKRHQDTGGTELGEALEQALRIPRTAGTELARHVLIITDAEVTDTGRLLSLVEREARRDQRRRVSVICIDAAPHSHLVHQLTEKGGGSAHFLTSDPEQDDITTALDKILREWDAPLHTGLTLRVGTSTQELGDLPQKRARWVVGELPEATEAPFTLESQGEVLATALPQPGPAAVKALVGVRRLNALDYLLTGHVQSDEIRRTLKALGLPEIYASDASASLRKLLIEESLRTGVICSLTAFSASRKEQGQVVTASVPIANAHPKGWAGASSMGGSLGAMALKSLVDMPVGTADICRSVTPAPKQGFFERLRGEARSRHPHKAGELFGEPDDSGTYDLDEGGALECVAFSGVPNFIQGEALLYDSKAGRSKAVSVGNFLTALQVRYPQGPPYQLDSGLVLLLFVDNPTVPTVRLPLNELLQQGGKRSLGFLQIRGAHVRLVLVDKNGHWASGAPSLEVRLG</sequence>
<dbReference type="InterPro" id="IPR002035">
    <property type="entry name" value="VWF_A"/>
</dbReference>
<protein>
    <submittedName>
        <fullName evidence="3">Ca-activated chloride channel family protein</fullName>
    </submittedName>
</protein>
<gene>
    <name evidence="3" type="ORF">HNQ39_000387</name>
</gene>
<dbReference type="PROSITE" id="PS50234">
    <property type="entry name" value="VWFA"/>
    <property type="match status" value="1"/>
</dbReference>
<evidence type="ECO:0000259" key="2">
    <source>
        <dbReference type="PROSITE" id="PS51468"/>
    </source>
</evidence>
<feature type="domain" description="VWFA" evidence="1">
    <location>
        <begin position="277"/>
        <end position="451"/>
    </location>
</feature>
<dbReference type="Pfam" id="PF13768">
    <property type="entry name" value="VWA_3"/>
    <property type="match status" value="1"/>
</dbReference>
<dbReference type="InterPro" id="IPR013694">
    <property type="entry name" value="VIT"/>
</dbReference>
<dbReference type="Gene3D" id="3.40.50.410">
    <property type="entry name" value="von Willebrand factor, type A domain"/>
    <property type="match status" value="1"/>
</dbReference>
<accession>A0A7W9SLQ7</accession>
<keyword evidence="4" id="KW-1185">Reference proteome</keyword>
<dbReference type="InterPro" id="IPR036465">
    <property type="entry name" value="vWFA_dom_sf"/>
</dbReference>
<dbReference type="RefSeq" id="WP_184192263.1">
    <property type="nucleotide sequence ID" value="NZ_JACHGW010000001.1"/>
</dbReference>
<dbReference type="AlphaFoldDB" id="A0A7W9SLQ7"/>
<dbReference type="Pfam" id="PF08487">
    <property type="entry name" value="VIT"/>
    <property type="match status" value="1"/>
</dbReference>
<evidence type="ECO:0000313" key="3">
    <source>
        <dbReference type="EMBL" id="MBB6048625.1"/>
    </source>
</evidence>
<evidence type="ECO:0000259" key="1">
    <source>
        <dbReference type="PROSITE" id="PS50234"/>
    </source>
</evidence>
<dbReference type="SUPFAM" id="SSF53300">
    <property type="entry name" value="vWA-like"/>
    <property type="match status" value="1"/>
</dbReference>